<name>A0A4R7B3I4_9NEIS</name>
<accession>A0A4R7B3I4</accession>
<evidence type="ECO:0000313" key="1">
    <source>
        <dbReference type="EMBL" id="TDR78362.1"/>
    </source>
</evidence>
<dbReference type="NCBIfam" id="TIGR03359">
    <property type="entry name" value="VI_chp_6"/>
    <property type="match status" value="1"/>
</dbReference>
<proteinExistence type="predicted"/>
<sequence length="622" mass="70017">MHPRLLDYYNRELQHLREMGGEFAADHPKIAARLGLEQFECADPYVERLLEGFAFLTARIQLQHDGQFPQFSQQMLDMLYPHYLAPTPSMAVLQLQPDLTHPRLAAGVTVPRDSVFHSGLGPHGDTRCTYRNAHEVTLWPLALVEAQYLRYSTLASDMPAPRAERPARAFLRLRFQVQGGLAASALALDKLPLYLQGADSMPFQLYEHLLGAQCGASLRWGTRADEHAVLPPLAALGYDEREALLPVPTRALPGFRLLQEYFAFPQRYLFVEQTGLAAALSACRRDQFELLWFFERHEPSFEQMIDRNHFALFATPAINLFPLRAARIELTDTRFEHRIVPDPTRPLDYEVCQVTGVQGYNRDNVKLQRFQPFYHACDLPAAVPTRAYYQLRRETCQPSTRQLREGTRTRYPGSETYIALVDGEQAPYRSDLQHLGLELLCSNRDLPLAMPLSGASDFVAEDALPLKAIRCLSGPCPPRPMLADSHIAWRALNHLTINHLSLAMSEPANGLTSLQNLLALYCPRHDLAGRQRIEGIRAISARTVTRRLSQAGPIAFGRGVELTLTFDDMAFADGGAFLLASVLRHFFSHGASINSFVETVARAPSRGEFMRWRAEAGSCWTI</sequence>
<dbReference type="PIRSF" id="PIRSF028304">
    <property type="entry name" value="UCP028304"/>
    <property type="match status" value="1"/>
</dbReference>
<dbReference type="Pfam" id="PF05947">
    <property type="entry name" value="T6SS_TssF"/>
    <property type="match status" value="1"/>
</dbReference>
<reference evidence="1 2" key="1">
    <citation type="submission" date="2019-03" db="EMBL/GenBank/DDBJ databases">
        <title>Genomic Encyclopedia of Type Strains, Phase III (KMG-III): the genomes of soil and plant-associated and newly described type strains.</title>
        <authorList>
            <person name="Whitman W."/>
        </authorList>
    </citation>
    <scope>NUCLEOTIDE SEQUENCE [LARGE SCALE GENOMIC DNA]</scope>
    <source>
        <strain evidence="1 2">CECT 8976</strain>
    </source>
</reference>
<dbReference type="EMBL" id="SNZP01000008">
    <property type="protein sequence ID" value="TDR78362.1"/>
    <property type="molecule type" value="Genomic_DNA"/>
</dbReference>
<dbReference type="RefSeq" id="WP_133681095.1">
    <property type="nucleotide sequence ID" value="NZ_SNZP01000008.1"/>
</dbReference>
<dbReference type="PANTHER" id="PTHR35370:SF1">
    <property type="entry name" value="TYPE VI SECRETION SYSTEM COMPONENT TSSF1"/>
    <property type="match status" value="1"/>
</dbReference>
<organism evidence="1 2">
    <name type="scientific">Paludibacterium purpuratum</name>
    <dbReference type="NCBI Taxonomy" id="1144873"/>
    <lineage>
        <taxon>Bacteria</taxon>
        <taxon>Pseudomonadati</taxon>
        <taxon>Pseudomonadota</taxon>
        <taxon>Betaproteobacteria</taxon>
        <taxon>Neisseriales</taxon>
        <taxon>Chromobacteriaceae</taxon>
        <taxon>Paludibacterium</taxon>
    </lineage>
</organism>
<protein>
    <submittedName>
        <fullName evidence="1">Type VI secretion system protein ImpG</fullName>
    </submittedName>
</protein>
<gene>
    <name evidence="1" type="ORF">DFP86_10879</name>
</gene>
<dbReference type="OrthoDB" id="9763676at2"/>
<comment type="caution">
    <text evidence="1">The sequence shown here is derived from an EMBL/GenBank/DDBJ whole genome shotgun (WGS) entry which is preliminary data.</text>
</comment>
<evidence type="ECO:0000313" key="2">
    <source>
        <dbReference type="Proteomes" id="UP000295611"/>
    </source>
</evidence>
<dbReference type="AlphaFoldDB" id="A0A4R7B3I4"/>
<dbReference type="InterPro" id="IPR010272">
    <property type="entry name" value="T6SS_TssF"/>
</dbReference>
<dbReference type="Proteomes" id="UP000295611">
    <property type="component" value="Unassembled WGS sequence"/>
</dbReference>
<dbReference type="PANTHER" id="PTHR35370">
    <property type="entry name" value="CYTOPLASMIC PROTEIN-RELATED-RELATED"/>
    <property type="match status" value="1"/>
</dbReference>
<keyword evidence="2" id="KW-1185">Reference proteome</keyword>